<evidence type="ECO:0000256" key="1">
    <source>
        <dbReference type="SAM" id="Phobius"/>
    </source>
</evidence>
<keyword evidence="1" id="KW-0812">Transmembrane</keyword>
<gene>
    <name evidence="2" type="ORF">DFR49_3530</name>
</gene>
<feature type="transmembrane region" description="Helical" evidence="1">
    <location>
        <begin position="6"/>
        <end position="22"/>
    </location>
</feature>
<evidence type="ECO:0000313" key="2">
    <source>
        <dbReference type="EMBL" id="RIA37643.1"/>
    </source>
</evidence>
<protein>
    <submittedName>
        <fullName evidence="2">Uncharacterized protein</fullName>
    </submittedName>
</protein>
<accession>A0A397NPQ1</accession>
<name>A0A397NPQ1_9SPHN</name>
<organism evidence="2 3">
    <name type="scientific">Hephaestia caeni</name>
    <dbReference type="NCBI Taxonomy" id="645617"/>
    <lineage>
        <taxon>Bacteria</taxon>
        <taxon>Pseudomonadati</taxon>
        <taxon>Pseudomonadota</taxon>
        <taxon>Alphaproteobacteria</taxon>
        <taxon>Sphingomonadales</taxon>
        <taxon>Sphingomonadaceae</taxon>
        <taxon>Hephaestia</taxon>
    </lineage>
</organism>
<evidence type="ECO:0000313" key="3">
    <source>
        <dbReference type="Proteomes" id="UP000266568"/>
    </source>
</evidence>
<dbReference type="EMBL" id="QXDC01000004">
    <property type="protein sequence ID" value="RIA37643.1"/>
    <property type="molecule type" value="Genomic_DNA"/>
</dbReference>
<keyword evidence="1" id="KW-0472">Membrane</keyword>
<sequence length="42" mass="4916">MIDNFALAVSHGLMILIFWRLLKRPDLDREDAAPKPPRRRDA</sequence>
<keyword evidence="1" id="KW-1133">Transmembrane helix</keyword>
<comment type="caution">
    <text evidence="2">The sequence shown here is derived from an EMBL/GenBank/DDBJ whole genome shotgun (WGS) entry which is preliminary data.</text>
</comment>
<dbReference type="AlphaFoldDB" id="A0A397NPQ1"/>
<dbReference type="RefSeq" id="WP_281271792.1">
    <property type="nucleotide sequence ID" value="NZ_QXDC01000004.1"/>
</dbReference>
<dbReference type="Proteomes" id="UP000266568">
    <property type="component" value="Unassembled WGS sequence"/>
</dbReference>
<proteinExistence type="predicted"/>
<reference evidence="2 3" key="1">
    <citation type="submission" date="2018-08" db="EMBL/GenBank/DDBJ databases">
        <title>Genomic Encyclopedia of Type Strains, Phase IV (KMG-IV): sequencing the most valuable type-strain genomes for metagenomic binning, comparative biology and taxonomic classification.</title>
        <authorList>
            <person name="Goeker M."/>
        </authorList>
    </citation>
    <scope>NUCLEOTIDE SEQUENCE [LARGE SCALE GENOMIC DNA]</scope>
    <source>
        <strain evidence="2 3">DSM 25527</strain>
    </source>
</reference>
<keyword evidence="3" id="KW-1185">Reference proteome</keyword>